<protein>
    <submittedName>
        <fullName evidence="1">Uncharacterized protein</fullName>
    </submittedName>
</protein>
<keyword evidence="2" id="KW-1185">Reference proteome</keyword>
<dbReference type="OrthoDB" id="41515at10239"/>
<dbReference type="GeneID" id="18938227"/>
<organism evidence="1 2">
    <name type="scientific">Chloriridovirus anopheles1</name>
    <dbReference type="NCBI Taxonomy" id="1465751"/>
    <lineage>
        <taxon>Viruses</taxon>
        <taxon>Varidnaviria</taxon>
        <taxon>Bamfordvirae</taxon>
        <taxon>Nucleocytoviricota</taxon>
        <taxon>Megaviricetes</taxon>
        <taxon>Pimascovirales</taxon>
        <taxon>Pimascovirales incertae sedis</taxon>
        <taxon>Iridoviridae</taxon>
        <taxon>Betairidovirinae</taxon>
        <taxon>Chloriridovirus</taxon>
    </lineage>
</organism>
<gene>
    <name evidence="1" type="ORF">AMIV_066</name>
</gene>
<evidence type="ECO:0000313" key="1">
    <source>
        <dbReference type="EMBL" id="AHL67559.1"/>
    </source>
</evidence>
<dbReference type="EMBL" id="KF938901">
    <property type="protein sequence ID" value="AHL67559.1"/>
    <property type="molecule type" value="Genomic_DNA"/>
</dbReference>
<proteinExistence type="predicted"/>
<dbReference type="Proteomes" id="UP000110868">
    <property type="component" value="Segment"/>
</dbReference>
<sequence length="250" mass="28928">MNINHFYYYTPSQTSSPTPDAWIGQRPLSDPIDIPRPKPHRFWCTSQPLLNSPKFSQILETNKFKLDETLPKHKIEGVLNMVNFEIKNILEEPIDFEANLWLHSFGNSSSVLKGLDRVYVLLLKELMLESIKTPADLYKFLFDNAISKKMTFLVKLLELAAEKNFEQNGDIAPLLNMDDKLETFILALQTFIQFEDKPCLALEKARATQNENYKLFLLTFVGASYGCNWINPEHRLTPEKINNFLTLLNQ</sequence>
<dbReference type="RefSeq" id="YP_009021143.1">
    <property type="nucleotide sequence ID" value="NC_023848.1"/>
</dbReference>
<dbReference type="KEGG" id="vg:18938227"/>
<reference evidence="1 2" key="1">
    <citation type="submission" date="2013-12" db="EMBL/GenBank/DDBJ databases">
        <authorList>
            <person name="Tong Y."/>
            <person name="Zhang J."/>
            <person name="Huang Y."/>
            <person name="Li S."/>
            <person name="Pei G."/>
            <person name="Zhang Z."/>
            <person name="Mi Z."/>
            <person name="An X."/>
        </authorList>
    </citation>
    <scope>NUCLEOTIDE SEQUENCE [LARGE SCALE GENOMIC DNA]</scope>
    <source>
        <strain evidence="1">AMIV</strain>
    </source>
</reference>
<accession>W8QF22</accession>
<name>W8QF22_9VIRU</name>
<evidence type="ECO:0000313" key="2">
    <source>
        <dbReference type="Proteomes" id="UP000110868"/>
    </source>
</evidence>